<dbReference type="Gene3D" id="1.10.110.10">
    <property type="entry name" value="Plant lipid-transfer and hydrophobic proteins"/>
    <property type="match status" value="1"/>
</dbReference>
<dbReference type="InterPro" id="IPR043325">
    <property type="entry name" value="LTSS"/>
</dbReference>
<accession>A0A427AVD0</accession>
<comment type="similarity">
    <text evidence="1">Belongs to the plant LTP family.</text>
</comment>
<dbReference type="CDD" id="cd00010">
    <property type="entry name" value="AAI_LTSS"/>
    <property type="match status" value="1"/>
</dbReference>
<keyword evidence="4" id="KW-0325">Glycoprotein</keyword>
<sequence length="245" mass="26644">MGKMMMTVVAVVMVVLTVMSGGGEGQSSTPSCVSNLVPCGSYVNSNGTPPASCCTPLKEAVDNDLKCLCTVLNDTTVMKAFNISTEAGYRLARSCGISNFRDCSNEQGKSTEAGKRKGKNEIEVFPFGYLLSWSCSASMICQEPFSLEIAQTGKVTEAIYGARDRSERNRDLLGVRDHGGLSGDAIGADLVQQRGVGSRWRRRRRSHRKRRTKTRGKWRPWGAVDVTVKYSPRGVENNTAGFTIA</sequence>
<evidence type="ECO:0000313" key="8">
    <source>
        <dbReference type="Proteomes" id="UP000287651"/>
    </source>
</evidence>
<gene>
    <name evidence="7" type="ORF">B296_00007959</name>
</gene>
<keyword evidence="2 5" id="KW-0732">Signal</keyword>
<protein>
    <recommendedName>
        <fullName evidence="6">Bifunctional inhibitor/plant lipid transfer protein/seed storage helical domain-containing protein</fullName>
    </recommendedName>
</protein>
<dbReference type="InterPro" id="IPR036312">
    <property type="entry name" value="Bifun_inhib/LTP/seed_sf"/>
</dbReference>
<dbReference type="EMBL" id="AMZH03001210">
    <property type="protein sequence ID" value="RRT80175.1"/>
    <property type="molecule type" value="Genomic_DNA"/>
</dbReference>
<evidence type="ECO:0000256" key="2">
    <source>
        <dbReference type="ARBA" id="ARBA00022729"/>
    </source>
</evidence>
<evidence type="ECO:0000256" key="5">
    <source>
        <dbReference type="SAM" id="SignalP"/>
    </source>
</evidence>
<organism evidence="7 8">
    <name type="scientific">Ensete ventricosum</name>
    <name type="common">Abyssinian banana</name>
    <name type="synonym">Musa ensete</name>
    <dbReference type="NCBI Taxonomy" id="4639"/>
    <lineage>
        <taxon>Eukaryota</taxon>
        <taxon>Viridiplantae</taxon>
        <taxon>Streptophyta</taxon>
        <taxon>Embryophyta</taxon>
        <taxon>Tracheophyta</taxon>
        <taxon>Spermatophyta</taxon>
        <taxon>Magnoliopsida</taxon>
        <taxon>Liliopsida</taxon>
        <taxon>Zingiberales</taxon>
        <taxon>Musaceae</taxon>
        <taxon>Ensete</taxon>
    </lineage>
</organism>
<dbReference type="PANTHER" id="PTHR33044">
    <property type="entry name" value="BIFUNCTIONAL INHIBITOR/LIPID-TRANSFER PROTEIN/SEED STORAGE 2S ALBUMIN SUPERFAMILY PROTEIN-RELATED"/>
    <property type="match status" value="1"/>
</dbReference>
<evidence type="ECO:0000256" key="1">
    <source>
        <dbReference type="ARBA" id="ARBA00009748"/>
    </source>
</evidence>
<feature type="domain" description="Bifunctional inhibitor/plant lipid transfer protein/seed storage helical" evidence="6">
    <location>
        <begin position="32"/>
        <end position="103"/>
    </location>
</feature>
<dbReference type="AlphaFoldDB" id="A0A427AVD0"/>
<evidence type="ECO:0000313" key="7">
    <source>
        <dbReference type="EMBL" id="RRT80175.1"/>
    </source>
</evidence>
<name>A0A427AVD0_ENSVE</name>
<evidence type="ECO:0000259" key="6">
    <source>
        <dbReference type="SMART" id="SM00499"/>
    </source>
</evidence>
<feature type="chain" id="PRO_5019103945" description="Bifunctional inhibitor/plant lipid transfer protein/seed storage helical domain-containing protein" evidence="5">
    <location>
        <begin position="26"/>
        <end position="245"/>
    </location>
</feature>
<dbReference type="SUPFAM" id="SSF47699">
    <property type="entry name" value="Bifunctional inhibitor/lipid-transfer protein/seed storage 2S albumin"/>
    <property type="match status" value="1"/>
</dbReference>
<proteinExistence type="inferred from homology"/>
<comment type="caution">
    <text evidence="7">The sequence shown here is derived from an EMBL/GenBank/DDBJ whole genome shotgun (WGS) entry which is preliminary data.</text>
</comment>
<dbReference type="InterPro" id="IPR016140">
    <property type="entry name" value="Bifunc_inhib/LTP/seed_store"/>
</dbReference>
<evidence type="ECO:0000256" key="3">
    <source>
        <dbReference type="ARBA" id="ARBA00023157"/>
    </source>
</evidence>
<dbReference type="Proteomes" id="UP000287651">
    <property type="component" value="Unassembled WGS sequence"/>
</dbReference>
<feature type="signal peptide" evidence="5">
    <location>
        <begin position="1"/>
        <end position="25"/>
    </location>
</feature>
<evidence type="ECO:0000256" key="4">
    <source>
        <dbReference type="ARBA" id="ARBA00023180"/>
    </source>
</evidence>
<dbReference type="SMART" id="SM00499">
    <property type="entry name" value="AAI"/>
    <property type="match status" value="1"/>
</dbReference>
<reference evidence="7 8" key="1">
    <citation type="journal article" date="2014" name="Agronomy (Basel)">
        <title>A Draft Genome Sequence for Ensete ventricosum, the Drought-Tolerant Tree Against Hunger.</title>
        <authorList>
            <person name="Harrison J."/>
            <person name="Moore K.A."/>
            <person name="Paszkiewicz K."/>
            <person name="Jones T."/>
            <person name="Grant M."/>
            <person name="Ambacheew D."/>
            <person name="Muzemil S."/>
            <person name="Studholme D.J."/>
        </authorList>
    </citation>
    <scope>NUCLEOTIDE SEQUENCE [LARGE SCALE GENOMIC DNA]</scope>
</reference>
<dbReference type="Pfam" id="PF14368">
    <property type="entry name" value="LTP_2"/>
    <property type="match status" value="1"/>
</dbReference>
<keyword evidence="3" id="KW-1015">Disulfide bond</keyword>